<dbReference type="AlphaFoldDB" id="A0A0D0C734"/>
<feature type="compositionally biased region" description="Low complexity" evidence="1">
    <location>
        <begin position="43"/>
        <end position="75"/>
    </location>
</feature>
<name>A0A0D0C734_9AGAR</name>
<sequence>MSSESPRLPSSVERLGQHDRGCANDDGEHGSGGLFYLHNSDASPPSRTPTPVSSGTLEPHSSASPVPTSLLSPPTSIGTPVAVPGISTLSSPTDPRLVISPFLMSIFEILYCAGATIKGSTTSGPSFETGQFIQNLAMLASGAVSEVARLKGLILKEYPFSGDAVHRLSTCRELPIAKRIPAALTIPLVDNSLPWSSVAALSNNPIPYSPVSQLHTSHHQPVIARSAFASLPARPTVPPPSPIENLPSIAAIPMSPASSTGATIASTSAHSGNPVSGVKRNRRRQYKPKVRGLADVPVASAPQLTASWVENQRSGGPFPNARIEFDPRSSSYRTVSHYRRHSSD</sequence>
<evidence type="ECO:0000313" key="2">
    <source>
        <dbReference type="EMBL" id="KIK50498.1"/>
    </source>
</evidence>
<reference evidence="2 3" key="1">
    <citation type="submission" date="2014-04" db="EMBL/GenBank/DDBJ databases">
        <title>Evolutionary Origins and Diversification of the Mycorrhizal Mutualists.</title>
        <authorList>
            <consortium name="DOE Joint Genome Institute"/>
            <consortium name="Mycorrhizal Genomics Consortium"/>
            <person name="Kohler A."/>
            <person name="Kuo A."/>
            <person name="Nagy L.G."/>
            <person name="Floudas D."/>
            <person name="Copeland A."/>
            <person name="Barry K.W."/>
            <person name="Cichocki N."/>
            <person name="Veneault-Fourrey C."/>
            <person name="LaButti K."/>
            <person name="Lindquist E.A."/>
            <person name="Lipzen A."/>
            <person name="Lundell T."/>
            <person name="Morin E."/>
            <person name="Murat C."/>
            <person name="Riley R."/>
            <person name="Ohm R."/>
            <person name="Sun H."/>
            <person name="Tunlid A."/>
            <person name="Henrissat B."/>
            <person name="Grigoriev I.V."/>
            <person name="Hibbett D.S."/>
            <person name="Martin F."/>
        </authorList>
    </citation>
    <scope>NUCLEOTIDE SEQUENCE [LARGE SCALE GENOMIC DNA]</scope>
    <source>
        <strain evidence="2 3">FD-317 M1</strain>
    </source>
</reference>
<feature type="region of interest" description="Disordered" evidence="1">
    <location>
        <begin position="259"/>
        <end position="287"/>
    </location>
</feature>
<evidence type="ECO:0000256" key="1">
    <source>
        <dbReference type="SAM" id="MobiDB-lite"/>
    </source>
</evidence>
<dbReference type="HOGENOM" id="CLU_852731_0_0_1"/>
<gene>
    <name evidence="2" type="ORF">GYMLUDRAFT_987513</name>
</gene>
<proteinExistence type="predicted"/>
<dbReference type="EMBL" id="KN834899">
    <property type="protein sequence ID" value="KIK50498.1"/>
    <property type="molecule type" value="Genomic_DNA"/>
</dbReference>
<feature type="region of interest" description="Disordered" evidence="1">
    <location>
        <begin position="310"/>
        <end position="344"/>
    </location>
</feature>
<organism evidence="2 3">
    <name type="scientific">Collybiopsis luxurians FD-317 M1</name>
    <dbReference type="NCBI Taxonomy" id="944289"/>
    <lineage>
        <taxon>Eukaryota</taxon>
        <taxon>Fungi</taxon>
        <taxon>Dikarya</taxon>
        <taxon>Basidiomycota</taxon>
        <taxon>Agaricomycotina</taxon>
        <taxon>Agaricomycetes</taxon>
        <taxon>Agaricomycetidae</taxon>
        <taxon>Agaricales</taxon>
        <taxon>Marasmiineae</taxon>
        <taxon>Omphalotaceae</taxon>
        <taxon>Collybiopsis</taxon>
        <taxon>Collybiopsis luxurians</taxon>
    </lineage>
</organism>
<feature type="compositionally biased region" description="Basic and acidic residues" evidence="1">
    <location>
        <begin position="15"/>
        <end position="29"/>
    </location>
</feature>
<dbReference type="Proteomes" id="UP000053593">
    <property type="component" value="Unassembled WGS sequence"/>
</dbReference>
<feature type="region of interest" description="Disordered" evidence="1">
    <location>
        <begin position="1"/>
        <end position="75"/>
    </location>
</feature>
<accession>A0A0D0C734</accession>
<protein>
    <submittedName>
        <fullName evidence="2">Uncharacterized protein</fullName>
    </submittedName>
</protein>
<feature type="compositionally biased region" description="Low complexity" evidence="1">
    <location>
        <begin position="259"/>
        <end position="271"/>
    </location>
</feature>
<keyword evidence="3" id="KW-1185">Reference proteome</keyword>
<evidence type="ECO:0000313" key="3">
    <source>
        <dbReference type="Proteomes" id="UP000053593"/>
    </source>
</evidence>